<organism evidence="4 5">
    <name type="scientific">Porites lobata</name>
    <dbReference type="NCBI Taxonomy" id="104759"/>
    <lineage>
        <taxon>Eukaryota</taxon>
        <taxon>Metazoa</taxon>
        <taxon>Cnidaria</taxon>
        <taxon>Anthozoa</taxon>
        <taxon>Hexacorallia</taxon>
        <taxon>Scleractinia</taxon>
        <taxon>Fungiina</taxon>
        <taxon>Poritidae</taxon>
        <taxon>Porites</taxon>
    </lineage>
</organism>
<gene>
    <name evidence="4" type="ORF">PLOB_00037212</name>
</gene>
<evidence type="ECO:0000256" key="2">
    <source>
        <dbReference type="SAM" id="MobiDB-lite"/>
    </source>
</evidence>
<dbReference type="SUPFAM" id="SSF64268">
    <property type="entry name" value="PX domain"/>
    <property type="match status" value="2"/>
</dbReference>
<dbReference type="Gene3D" id="3.30.1520.10">
    <property type="entry name" value="Phox-like domain"/>
    <property type="match status" value="2"/>
</dbReference>
<dbReference type="EMBL" id="CALNXK010000535">
    <property type="protein sequence ID" value="CAH3187314.1"/>
    <property type="molecule type" value="Genomic_DNA"/>
</dbReference>
<name>A0ABN8S739_9CNID</name>
<feature type="domain" description="PX" evidence="3">
    <location>
        <begin position="374"/>
        <end position="494"/>
    </location>
</feature>
<reference evidence="4 5" key="1">
    <citation type="submission" date="2022-05" db="EMBL/GenBank/DDBJ databases">
        <authorList>
            <consortium name="Genoscope - CEA"/>
            <person name="William W."/>
        </authorList>
    </citation>
    <scope>NUCLEOTIDE SEQUENCE [LARGE SCALE GENOMIC DNA]</scope>
</reference>
<evidence type="ECO:0000313" key="4">
    <source>
        <dbReference type="EMBL" id="CAH3187314.1"/>
    </source>
</evidence>
<dbReference type="InterPro" id="IPR036871">
    <property type="entry name" value="PX_dom_sf"/>
</dbReference>
<dbReference type="PANTHER" id="PTHR15706:SF2">
    <property type="entry name" value="SH3 AND PX DOMAIN-CONTAINING PROTEIN 2A"/>
    <property type="match status" value="1"/>
</dbReference>
<dbReference type="InterPro" id="IPR001683">
    <property type="entry name" value="PX_dom"/>
</dbReference>
<dbReference type="Pfam" id="PF00787">
    <property type="entry name" value="PX"/>
    <property type="match status" value="1"/>
</dbReference>
<sequence length="543" mass="61402">MSEEMTMLEAYITGTFPTSNGRGDEAYEITVLYSDGSKIALRKTYQEFIELQSTVYNLLTREGGYSKKTAKSLVKTLPELNNYLSQSLFGEDDLKKIERLENFIKELLILPAVVRNSESVNKFFGAFMEKPTKRERTEKEEELKKFVKVTEVLSGRDPLRTLPKNPVLGMVHRTIKAELPPDDQKPETNEIFTRPGLFGRSTSDQGFKANTSRSPVAKRRFSAGADIVSISKENSVNYFCPDAPHIQSPGKTKEKQSKGDETTGYTEKTKSGIEVPCIQTASDQNEKSPRGTKYLAVSSYAGEESGVVSPQYGEEVEILEKRSETQGKEILIAMSERTIVGESDMEFHVQKQERSLGGTGEKESEVTGSTEMNRRVKLVSVEGIQKRKTPDKNYVYILKVLWSDGNINIIYRQCSDFFFLQEYLKKECPKGSGKEIPMLKGRKFSENCQFCFKDGTCKRRQSLNNYFHDLINAPDDISNCKAILLFCRVRLSDLRPHGTSSKTDDKTNESNDPEIVEISGPVVFEQYIVIADYKKKNKNDISL</sequence>
<dbReference type="Proteomes" id="UP001159405">
    <property type="component" value="Unassembled WGS sequence"/>
</dbReference>
<protein>
    <recommendedName>
        <fullName evidence="3">PX domain-containing protein</fullName>
    </recommendedName>
</protein>
<feature type="compositionally biased region" description="Polar residues" evidence="2">
    <location>
        <begin position="200"/>
        <end position="214"/>
    </location>
</feature>
<dbReference type="PANTHER" id="PTHR15706">
    <property type="entry name" value="SH3 MULTIPLE DOMAIN"/>
    <property type="match status" value="1"/>
</dbReference>
<dbReference type="InterPro" id="IPR051228">
    <property type="entry name" value="NADPH_Oxidase/PX-Domain"/>
</dbReference>
<evidence type="ECO:0000256" key="1">
    <source>
        <dbReference type="ARBA" id="ARBA00022737"/>
    </source>
</evidence>
<accession>A0ABN8S739</accession>
<dbReference type="Gene3D" id="2.30.30.40">
    <property type="entry name" value="SH3 Domains"/>
    <property type="match status" value="1"/>
</dbReference>
<dbReference type="SMART" id="SM00312">
    <property type="entry name" value="PX"/>
    <property type="match status" value="2"/>
</dbReference>
<dbReference type="PROSITE" id="PS50195">
    <property type="entry name" value="PX"/>
    <property type="match status" value="1"/>
</dbReference>
<keyword evidence="5" id="KW-1185">Reference proteome</keyword>
<keyword evidence="1" id="KW-0677">Repeat</keyword>
<feature type="compositionally biased region" description="Basic and acidic residues" evidence="2">
    <location>
        <begin position="251"/>
        <end position="271"/>
    </location>
</feature>
<evidence type="ECO:0000259" key="3">
    <source>
        <dbReference type="PROSITE" id="PS50195"/>
    </source>
</evidence>
<comment type="caution">
    <text evidence="4">The sequence shown here is derived from an EMBL/GenBank/DDBJ whole genome shotgun (WGS) entry which is preliminary data.</text>
</comment>
<proteinExistence type="predicted"/>
<evidence type="ECO:0000313" key="5">
    <source>
        <dbReference type="Proteomes" id="UP001159405"/>
    </source>
</evidence>
<feature type="region of interest" description="Disordered" evidence="2">
    <location>
        <begin position="179"/>
        <end position="214"/>
    </location>
</feature>
<feature type="non-terminal residue" evidence="4">
    <location>
        <position position="543"/>
    </location>
</feature>
<feature type="region of interest" description="Disordered" evidence="2">
    <location>
        <begin position="242"/>
        <end position="271"/>
    </location>
</feature>